<dbReference type="Proteomes" id="UP000076078">
    <property type="component" value="Unassembled WGS sequence"/>
</dbReference>
<dbReference type="SUPFAM" id="SSF48452">
    <property type="entry name" value="TPR-like"/>
    <property type="match status" value="1"/>
</dbReference>
<gene>
    <name evidence="2" type="ORF">DLAC_07463</name>
</gene>
<accession>A0A151ZCL1</accession>
<keyword evidence="3" id="KW-1185">Reference proteome</keyword>
<dbReference type="AlphaFoldDB" id="A0A151ZCL1"/>
<dbReference type="STRING" id="361077.A0A151ZCL1"/>
<dbReference type="GO" id="GO:0000266">
    <property type="term" value="P:mitochondrial fission"/>
    <property type="evidence" value="ECO:0007669"/>
    <property type="project" value="InterPro"/>
</dbReference>
<comment type="caution">
    <text evidence="2">The sequence shown here is derived from an EMBL/GenBank/DDBJ whole genome shotgun (WGS) entry which is preliminary data.</text>
</comment>
<dbReference type="GO" id="GO:0000422">
    <property type="term" value="P:autophagy of mitochondrion"/>
    <property type="evidence" value="ECO:0007669"/>
    <property type="project" value="TreeGrafter"/>
</dbReference>
<dbReference type="GO" id="GO:0005778">
    <property type="term" value="C:peroxisomal membrane"/>
    <property type="evidence" value="ECO:0007669"/>
    <property type="project" value="TreeGrafter"/>
</dbReference>
<dbReference type="InterPro" id="IPR019734">
    <property type="entry name" value="TPR_rpt"/>
</dbReference>
<proteinExistence type="predicted"/>
<feature type="repeat" description="TPR" evidence="1">
    <location>
        <begin position="174"/>
        <end position="207"/>
    </location>
</feature>
<dbReference type="Gene3D" id="1.25.40.10">
    <property type="entry name" value="Tetratricopeptide repeat domain"/>
    <property type="match status" value="1"/>
</dbReference>
<dbReference type="InterPro" id="IPR011990">
    <property type="entry name" value="TPR-like_helical_dom_sf"/>
</dbReference>
<evidence type="ECO:0000313" key="3">
    <source>
        <dbReference type="Proteomes" id="UP000076078"/>
    </source>
</evidence>
<dbReference type="PANTHER" id="PTHR13247">
    <property type="entry name" value="TETRATRICOPEPTIDE REPEAT PROTEIN 11 TPR REPEAT PROTEIN 11"/>
    <property type="match status" value="1"/>
</dbReference>
<dbReference type="PROSITE" id="PS50005">
    <property type="entry name" value="TPR"/>
    <property type="match status" value="1"/>
</dbReference>
<organism evidence="2 3">
    <name type="scientific">Tieghemostelium lacteum</name>
    <name type="common">Slime mold</name>
    <name type="synonym">Dictyostelium lacteum</name>
    <dbReference type="NCBI Taxonomy" id="361077"/>
    <lineage>
        <taxon>Eukaryota</taxon>
        <taxon>Amoebozoa</taxon>
        <taxon>Evosea</taxon>
        <taxon>Eumycetozoa</taxon>
        <taxon>Dictyostelia</taxon>
        <taxon>Dictyosteliales</taxon>
        <taxon>Raperosteliaceae</taxon>
        <taxon>Tieghemostelium</taxon>
    </lineage>
</organism>
<dbReference type="InParanoid" id="A0A151ZCL1"/>
<protein>
    <submittedName>
        <fullName evidence="2">Uncharacterized protein</fullName>
    </submittedName>
</protein>
<evidence type="ECO:0000256" key="1">
    <source>
        <dbReference type="PROSITE-ProRule" id="PRU00339"/>
    </source>
</evidence>
<dbReference type="GO" id="GO:0016559">
    <property type="term" value="P:peroxisome fission"/>
    <property type="evidence" value="ECO:0007669"/>
    <property type="project" value="TreeGrafter"/>
</dbReference>
<keyword evidence="1" id="KW-0802">TPR repeat</keyword>
<dbReference type="GO" id="GO:0005741">
    <property type="term" value="C:mitochondrial outer membrane"/>
    <property type="evidence" value="ECO:0007669"/>
    <property type="project" value="TreeGrafter"/>
</dbReference>
<dbReference type="PANTHER" id="PTHR13247:SF0">
    <property type="entry name" value="MITOCHONDRIAL FISSION 1 PROTEIN"/>
    <property type="match status" value="1"/>
</dbReference>
<name>A0A151ZCL1_TIELA</name>
<evidence type="ECO:0000313" key="2">
    <source>
        <dbReference type="EMBL" id="KYQ91686.1"/>
    </source>
</evidence>
<sequence>MGIVYKNGDKRYNRINKVQFFWTIKLKPKIERFFCTLCCRNKDYQPNREYRKKSKCIGLKRKRKDRIDNCECGENQDLKMDERDTSSDYIRMEHFSNIKLPNRRNSLIMDSEYYSGKIKEMRTNYENELNSNSLNQLTKYQYAKVLSHSQIDSERQKAILLLKELLQNDNQNKYKYLYELGASYYRENEFELSRKYFDEILEGSPLNREALTYQYLLDNQNQELSIRA</sequence>
<reference evidence="2 3" key="1">
    <citation type="submission" date="2015-12" db="EMBL/GenBank/DDBJ databases">
        <title>Dictyostelia acquired genes for synthesis and detection of signals that induce cell-type specialization by lateral gene transfer from prokaryotes.</title>
        <authorList>
            <person name="Gloeckner G."/>
            <person name="Schaap P."/>
        </authorList>
    </citation>
    <scope>NUCLEOTIDE SEQUENCE [LARGE SCALE GENOMIC DNA]</scope>
    <source>
        <strain evidence="2 3">TK</strain>
    </source>
</reference>
<dbReference type="InterPro" id="IPR016543">
    <property type="entry name" value="Fis1"/>
</dbReference>
<dbReference type="EMBL" id="LODT01000034">
    <property type="protein sequence ID" value="KYQ91686.1"/>
    <property type="molecule type" value="Genomic_DNA"/>
</dbReference>